<dbReference type="GO" id="GO:0005044">
    <property type="term" value="F:scavenger receptor activity"/>
    <property type="evidence" value="ECO:0007669"/>
    <property type="project" value="TreeGrafter"/>
</dbReference>
<sequence length="392" mass="44672">MENDIFTVPNVPLLGIGSFLSSYNIFVRLGFNAMTASTKEFVNVTVKEYLWGYEDHLVTLASTYVPNWIDFPTFGVMDRLTTLDRDNTITLNLKETKDQLGNKILPYSISTFNGSPGLKEWNYQEVGENETSELNSECNMVEGTFEAGLFPKNLAENTTLRLYRRAFCRSVLFNFENKSITEDGFEVFHYRTDKNYMASGDNYPENKCYCVKGKCLPDGFTNLAPCYYGIPIAISQPHFYNADDKFLKEIDGLEPDREKHDTTAVINPNIGITLSAHLRIQVNLLIADSSLPKVRKFSKMMLPLLWIELEVLPPSAYVKFLMCFVIYVMPITQTVLMWLLGILGISMVAAAALIIFYFPPERRLEDPYGHRIGYSPILVIPLSNRLRDTRIS</sequence>
<comment type="subcellular location">
    <subcellularLocation>
        <location evidence="1">Cell membrane</location>
    </subcellularLocation>
</comment>
<evidence type="ECO:0000256" key="5">
    <source>
        <dbReference type="ARBA" id="ARBA00022989"/>
    </source>
</evidence>
<dbReference type="EMBL" id="LJIG01009891">
    <property type="protein sequence ID" value="KRT82173.1"/>
    <property type="molecule type" value="Genomic_DNA"/>
</dbReference>
<evidence type="ECO:0000256" key="8">
    <source>
        <dbReference type="SAM" id="Phobius"/>
    </source>
</evidence>
<evidence type="ECO:0000313" key="9">
    <source>
        <dbReference type="EMBL" id="KRT82173.1"/>
    </source>
</evidence>
<protein>
    <submittedName>
        <fullName evidence="9">Uncharacterized protein</fullName>
    </submittedName>
</protein>
<dbReference type="Pfam" id="PF01130">
    <property type="entry name" value="CD36"/>
    <property type="match status" value="1"/>
</dbReference>
<evidence type="ECO:0000256" key="3">
    <source>
        <dbReference type="ARBA" id="ARBA00022475"/>
    </source>
</evidence>
<gene>
    <name evidence="9" type="ORF">AMK59_3594</name>
</gene>
<dbReference type="GO" id="GO:0005886">
    <property type="term" value="C:plasma membrane"/>
    <property type="evidence" value="ECO:0007669"/>
    <property type="project" value="UniProtKB-SubCell"/>
</dbReference>
<feature type="transmembrane region" description="Helical" evidence="8">
    <location>
        <begin position="12"/>
        <end position="31"/>
    </location>
</feature>
<dbReference type="PANTHER" id="PTHR11923:SF104">
    <property type="entry name" value="FI07620P"/>
    <property type="match status" value="1"/>
</dbReference>
<comment type="caution">
    <text evidence="9">The sequence shown here is derived from an EMBL/GenBank/DDBJ whole genome shotgun (WGS) entry which is preliminary data.</text>
</comment>
<dbReference type="InterPro" id="IPR002159">
    <property type="entry name" value="CD36_fam"/>
</dbReference>
<name>A0A0T6B4Z8_9SCAR</name>
<evidence type="ECO:0000256" key="6">
    <source>
        <dbReference type="ARBA" id="ARBA00023136"/>
    </source>
</evidence>
<keyword evidence="5 8" id="KW-1133">Transmembrane helix</keyword>
<feature type="transmembrane region" description="Helical" evidence="8">
    <location>
        <begin position="335"/>
        <end position="358"/>
    </location>
</feature>
<accession>A0A0T6B4Z8</accession>
<dbReference type="Proteomes" id="UP000051574">
    <property type="component" value="Unassembled WGS sequence"/>
</dbReference>
<keyword evidence="3" id="KW-1003">Cell membrane</keyword>
<comment type="similarity">
    <text evidence="2">Belongs to the CD36 family.</text>
</comment>
<feature type="transmembrane region" description="Helical" evidence="8">
    <location>
        <begin position="305"/>
        <end position="329"/>
    </location>
</feature>
<keyword evidence="4 8" id="KW-0812">Transmembrane</keyword>
<reference evidence="9 10" key="1">
    <citation type="submission" date="2015-09" db="EMBL/GenBank/DDBJ databases">
        <title>Draft genome of the scarab beetle Oryctes borbonicus.</title>
        <authorList>
            <person name="Meyer J.M."/>
            <person name="Markov G.V."/>
            <person name="Baskaran P."/>
            <person name="Herrmann M."/>
            <person name="Sommer R.J."/>
            <person name="Roedelsperger C."/>
        </authorList>
    </citation>
    <scope>NUCLEOTIDE SEQUENCE [LARGE SCALE GENOMIC DNA]</scope>
    <source>
        <strain evidence="9">OB123</strain>
        <tissue evidence="9">Whole animal</tissue>
    </source>
</reference>
<evidence type="ECO:0000256" key="7">
    <source>
        <dbReference type="ARBA" id="ARBA00023180"/>
    </source>
</evidence>
<evidence type="ECO:0000256" key="4">
    <source>
        <dbReference type="ARBA" id="ARBA00022692"/>
    </source>
</evidence>
<evidence type="ECO:0000256" key="1">
    <source>
        <dbReference type="ARBA" id="ARBA00004236"/>
    </source>
</evidence>
<dbReference type="PRINTS" id="PR01609">
    <property type="entry name" value="CD36FAMILY"/>
</dbReference>
<organism evidence="9 10">
    <name type="scientific">Oryctes borbonicus</name>
    <dbReference type="NCBI Taxonomy" id="1629725"/>
    <lineage>
        <taxon>Eukaryota</taxon>
        <taxon>Metazoa</taxon>
        <taxon>Ecdysozoa</taxon>
        <taxon>Arthropoda</taxon>
        <taxon>Hexapoda</taxon>
        <taxon>Insecta</taxon>
        <taxon>Pterygota</taxon>
        <taxon>Neoptera</taxon>
        <taxon>Endopterygota</taxon>
        <taxon>Coleoptera</taxon>
        <taxon>Polyphaga</taxon>
        <taxon>Scarabaeiformia</taxon>
        <taxon>Scarabaeidae</taxon>
        <taxon>Dynastinae</taxon>
        <taxon>Oryctes</taxon>
    </lineage>
</organism>
<evidence type="ECO:0000313" key="10">
    <source>
        <dbReference type="Proteomes" id="UP000051574"/>
    </source>
</evidence>
<dbReference type="GO" id="GO:0005737">
    <property type="term" value="C:cytoplasm"/>
    <property type="evidence" value="ECO:0007669"/>
    <property type="project" value="TreeGrafter"/>
</dbReference>
<dbReference type="AlphaFoldDB" id="A0A0T6B4Z8"/>
<dbReference type="PANTHER" id="PTHR11923">
    <property type="entry name" value="SCAVENGER RECEPTOR CLASS B TYPE-1 SR-B1"/>
    <property type="match status" value="1"/>
</dbReference>
<keyword evidence="6 8" id="KW-0472">Membrane</keyword>
<dbReference type="OrthoDB" id="18585at2759"/>
<evidence type="ECO:0000256" key="2">
    <source>
        <dbReference type="ARBA" id="ARBA00010532"/>
    </source>
</evidence>
<keyword evidence="7" id="KW-0325">Glycoprotein</keyword>
<proteinExistence type="inferred from homology"/>
<keyword evidence="10" id="KW-1185">Reference proteome</keyword>